<dbReference type="Gene3D" id="2.40.30.130">
    <property type="match status" value="1"/>
</dbReference>
<keyword evidence="5" id="KW-0862">Zinc</keyword>
<name>A0A4R6WJU0_9PROT</name>
<dbReference type="Proteomes" id="UP000295783">
    <property type="component" value="Unassembled WGS sequence"/>
</dbReference>
<comment type="cofactor">
    <cofactor evidence="1">
        <name>Zn(2+)</name>
        <dbReference type="ChEBI" id="CHEBI:29105"/>
    </cofactor>
</comment>
<gene>
    <name evidence="8" type="ORF">A8950_2660</name>
</gene>
<accession>A0A4R6WJU0</accession>
<evidence type="ECO:0000256" key="5">
    <source>
        <dbReference type="ARBA" id="ARBA00022833"/>
    </source>
</evidence>
<dbReference type="Gene3D" id="3.30.980.10">
    <property type="entry name" value="Threonyl-trna Synthetase, Chain A, domain 2"/>
    <property type="match status" value="1"/>
</dbReference>
<dbReference type="OrthoDB" id="9812949at2"/>
<comment type="caution">
    <text evidence="8">The sequence shown here is derived from an EMBL/GenBank/DDBJ whole genome shotgun (WGS) entry which is preliminary data.</text>
</comment>
<dbReference type="AlphaFoldDB" id="A0A4R6WJU0"/>
<evidence type="ECO:0000259" key="7">
    <source>
        <dbReference type="PROSITE" id="PS50860"/>
    </source>
</evidence>
<evidence type="ECO:0000256" key="4">
    <source>
        <dbReference type="ARBA" id="ARBA00022723"/>
    </source>
</evidence>
<comment type="subcellular location">
    <subcellularLocation>
        <location evidence="2">Cytoplasm</location>
    </subcellularLocation>
</comment>
<evidence type="ECO:0000313" key="9">
    <source>
        <dbReference type="Proteomes" id="UP000295783"/>
    </source>
</evidence>
<keyword evidence="9" id="KW-1185">Reference proteome</keyword>
<feature type="domain" description="Alanyl-transfer RNA synthetases family profile" evidence="7">
    <location>
        <begin position="1"/>
        <end position="236"/>
    </location>
</feature>
<keyword evidence="8" id="KW-0378">Hydrolase</keyword>
<dbReference type="InterPro" id="IPR018164">
    <property type="entry name" value="Ala-tRNA-synth_IIc_N"/>
</dbReference>
<dbReference type="GO" id="GO:0046872">
    <property type="term" value="F:metal ion binding"/>
    <property type="evidence" value="ECO:0007669"/>
    <property type="project" value="UniProtKB-KW"/>
</dbReference>
<dbReference type="GO" id="GO:0003676">
    <property type="term" value="F:nucleic acid binding"/>
    <property type="evidence" value="ECO:0007669"/>
    <property type="project" value="InterPro"/>
</dbReference>
<dbReference type="PANTHER" id="PTHR43462:SF1">
    <property type="entry name" value="ALANYL-TRNA EDITING PROTEIN AARSD1"/>
    <property type="match status" value="1"/>
</dbReference>
<dbReference type="Pfam" id="PF01411">
    <property type="entry name" value="tRNA-synt_2c"/>
    <property type="match status" value="1"/>
</dbReference>
<evidence type="ECO:0000256" key="1">
    <source>
        <dbReference type="ARBA" id="ARBA00001947"/>
    </source>
</evidence>
<dbReference type="SUPFAM" id="SSF50447">
    <property type="entry name" value="Translation proteins"/>
    <property type="match status" value="1"/>
</dbReference>
<dbReference type="InterPro" id="IPR009000">
    <property type="entry name" value="Transl_B-barrel_sf"/>
</dbReference>
<evidence type="ECO:0000256" key="6">
    <source>
        <dbReference type="ARBA" id="ARBA00032577"/>
    </source>
</evidence>
<dbReference type="PROSITE" id="PS50860">
    <property type="entry name" value="AA_TRNA_LIGASE_II_ALA"/>
    <property type="match status" value="1"/>
</dbReference>
<proteinExistence type="predicted"/>
<dbReference type="InterPro" id="IPR018165">
    <property type="entry name" value="Ala-tRNA-synth_IIc_core"/>
</dbReference>
<evidence type="ECO:0000256" key="3">
    <source>
        <dbReference type="ARBA" id="ARBA00017959"/>
    </source>
</evidence>
<dbReference type="GO" id="GO:0002161">
    <property type="term" value="F:aminoacyl-tRNA deacylase activity"/>
    <property type="evidence" value="ECO:0007669"/>
    <property type="project" value="UniProtKB-ARBA"/>
</dbReference>
<dbReference type="GO" id="GO:0005737">
    <property type="term" value="C:cytoplasm"/>
    <property type="evidence" value="ECO:0007669"/>
    <property type="project" value="UniProtKB-SubCell"/>
</dbReference>
<dbReference type="RefSeq" id="WP_133614142.1">
    <property type="nucleotide sequence ID" value="NZ_SNYW01000010.1"/>
</dbReference>
<dbReference type="InterPro" id="IPR012947">
    <property type="entry name" value="tRNA_SAD"/>
</dbReference>
<dbReference type="SUPFAM" id="SSF55186">
    <property type="entry name" value="ThrRS/AlaRS common domain"/>
    <property type="match status" value="1"/>
</dbReference>
<sequence length="236" mass="25680">MEELFRQDSYLRDCAARVTGADADGIRLDRTVFYPTGGGQPGDTGRLRLADGREITILDTRKGAAPGEILHIPAEGAELPPAGAEVTAIIDWDRRHRLMRMHTCLHLLCSLVSGDVTGGQISDGKGRLDFNLPPDTILDKATLTERLNRLVAEDCAVEPRWISDEELAAKPELVRTMSVKPPSGQGQVRLLEIAGIDLQPCGGTHVRRTGEIGPVEVTKIESKGKMNKRVNIAFLA</sequence>
<dbReference type="InterPro" id="IPR051335">
    <property type="entry name" value="Alanyl-tRNA_Editing_Enzymes"/>
</dbReference>
<dbReference type="PANTHER" id="PTHR43462">
    <property type="entry name" value="ALANYL-TRNA EDITING PROTEIN"/>
    <property type="match status" value="1"/>
</dbReference>
<dbReference type="GO" id="GO:0005524">
    <property type="term" value="F:ATP binding"/>
    <property type="evidence" value="ECO:0007669"/>
    <property type="project" value="InterPro"/>
</dbReference>
<keyword evidence="4" id="KW-0479">Metal-binding</keyword>
<organism evidence="8 9">
    <name type="scientific">Dongia mobilis</name>
    <dbReference type="NCBI Taxonomy" id="578943"/>
    <lineage>
        <taxon>Bacteria</taxon>
        <taxon>Pseudomonadati</taxon>
        <taxon>Pseudomonadota</taxon>
        <taxon>Alphaproteobacteria</taxon>
        <taxon>Rhodospirillales</taxon>
        <taxon>Dongiaceae</taxon>
        <taxon>Dongia</taxon>
    </lineage>
</organism>
<dbReference type="Pfam" id="PF07973">
    <property type="entry name" value="tRNA_SAD"/>
    <property type="match status" value="1"/>
</dbReference>
<dbReference type="GO" id="GO:0006419">
    <property type="term" value="P:alanyl-tRNA aminoacylation"/>
    <property type="evidence" value="ECO:0007669"/>
    <property type="project" value="InterPro"/>
</dbReference>
<evidence type="ECO:0000256" key="2">
    <source>
        <dbReference type="ARBA" id="ARBA00004496"/>
    </source>
</evidence>
<dbReference type="EMBL" id="SNYW01000010">
    <property type="protein sequence ID" value="TDQ80793.1"/>
    <property type="molecule type" value="Genomic_DNA"/>
</dbReference>
<dbReference type="GO" id="GO:0004813">
    <property type="term" value="F:alanine-tRNA ligase activity"/>
    <property type="evidence" value="ECO:0007669"/>
    <property type="project" value="InterPro"/>
</dbReference>
<dbReference type="SMART" id="SM00863">
    <property type="entry name" value="tRNA_SAD"/>
    <property type="match status" value="1"/>
</dbReference>
<reference evidence="8 9" key="1">
    <citation type="submission" date="2019-03" db="EMBL/GenBank/DDBJ databases">
        <title>Genomic Encyclopedia of Type Strains, Phase III (KMG-III): the genomes of soil and plant-associated and newly described type strains.</title>
        <authorList>
            <person name="Whitman W."/>
        </authorList>
    </citation>
    <scope>NUCLEOTIDE SEQUENCE [LARGE SCALE GENOMIC DNA]</scope>
    <source>
        <strain evidence="8 9">CGMCC 1.7660</strain>
    </source>
</reference>
<evidence type="ECO:0000313" key="8">
    <source>
        <dbReference type="EMBL" id="TDQ80793.1"/>
    </source>
</evidence>
<dbReference type="InterPro" id="IPR018163">
    <property type="entry name" value="Thr/Ala-tRNA-synth_IIc_edit"/>
</dbReference>
<protein>
    <recommendedName>
        <fullName evidence="3">Alanine--tRNA ligase</fullName>
    </recommendedName>
    <alternativeName>
        <fullName evidence="6">Alanyl-tRNA synthetase</fullName>
    </alternativeName>
</protein>